<evidence type="ECO:0000313" key="1">
    <source>
        <dbReference type="EMBL" id="AWK04361.1"/>
    </source>
</evidence>
<accession>A0A2S1YJW9</accession>
<dbReference type="KEGG" id="fcr:HYN56_08970"/>
<organism evidence="1 2">
    <name type="scientific">Flavobacterium crocinum</name>
    <dbReference type="NCBI Taxonomy" id="2183896"/>
    <lineage>
        <taxon>Bacteria</taxon>
        <taxon>Pseudomonadati</taxon>
        <taxon>Bacteroidota</taxon>
        <taxon>Flavobacteriia</taxon>
        <taxon>Flavobacteriales</taxon>
        <taxon>Flavobacteriaceae</taxon>
        <taxon>Flavobacterium</taxon>
    </lineage>
</organism>
<dbReference type="EMBL" id="CP029255">
    <property type="protein sequence ID" value="AWK04361.1"/>
    <property type="molecule type" value="Genomic_DNA"/>
</dbReference>
<keyword evidence="2" id="KW-1185">Reference proteome</keyword>
<dbReference type="AlphaFoldDB" id="A0A2S1YJW9"/>
<protein>
    <submittedName>
        <fullName evidence="1">Uncharacterized protein</fullName>
    </submittedName>
</protein>
<reference evidence="1 2" key="1">
    <citation type="submission" date="2018-05" db="EMBL/GenBank/DDBJ databases">
        <title>Genome sequencing of Flavobacterium sp. HYN0056.</title>
        <authorList>
            <person name="Yi H."/>
            <person name="Baek C."/>
        </authorList>
    </citation>
    <scope>NUCLEOTIDE SEQUENCE [LARGE SCALE GENOMIC DNA]</scope>
    <source>
        <strain evidence="1 2">HYN0056</strain>
    </source>
</reference>
<proteinExistence type="predicted"/>
<dbReference type="Proteomes" id="UP000245250">
    <property type="component" value="Chromosome"/>
</dbReference>
<name>A0A2S1YJW9_9FLAO</name>
<gene>
    <name evidence="1" type="ORF">HYN56_08970</name>
</gene>
<sequence length="142" mass="16641">MLFALSNNQPLGIIASLIVLTITGKHFRKTIKNLYRNLKKLPALELTDDYLIDHINDIKIRWSYISKADLISLRGNSFVRFILRDKEKYSEQLKGLLSKIMFKFTNPDNLAIKTELSLVKGKNEEIYSQIYKIIQEKKLYNF</sequence>
<evidence type="ECO:0000313" key="2">
    <source>
        <dbReference type="Proteomes" id="UP000245250"/>
    </source>
</evidence>